<dbReference type="InterPro" id="IPR000534">
    <property type="entry name" value="Semialdehyde_DH_NAD-bd"/>
</dbReference>
<dbReference type="Pfam" id="PF02774">
    <property type="entry name" value="Semialdhyde_dhC"/>
    <property type="match status" value="1"/>
</dbReference>
<dbReference type="InterPro" id="IPR036291">
    <property type="entry name" value="NAD(P)-bd_dom_sf"/>
</dbReference>
<keyword evidence="4" id="KW-1185">Reference proteome</keyword>
<dbReference type="GO" id="GO:0016620">
    <property type="term" value="F:oxidoreductase activity, acting on the aldehyde or oxo group of donors, NAD or NADP as acceptor"/>
    <property type="evidence" value="ECO:0007669"/>
    <property type="project" value="InterPro"/>
</dbReference>
<dbReference type="PIRSF" id="PIRSF000148">
    <property type="entry name" value="ASA_dh"/>
    <property type="match status" value="1"/>
</dbReference>
<dbReference type="SMART" id="SM00859">
    <property type="entry name" value="Semialdhyde_dh"/>
    <property type="match status" value="1"/>
</dbReference>
<dbReference type="OrthoDB" id="9805684at2"/>
<name>A0A3D9UKN0_9MICO</name>
<dbReference type="Gene3D" id="3.30.360.10">
    <property type="entry name" value="Dihydrodipicolinate Reductase, domain 2"/>
    <property type="match status" value="1"/>
</dbReference>
<reference evidence="3 4" key="1">
    <citation type="submission" date="2018-08" db="EMBL/GenBank/DDBJ databases">
        <title>Sequencing the genomes of 1000 actinobacteria strains.</title>
        <authorList>
            <person name="Klenk H.-P."/>
        </authorList>
    </citation>
    <scope>NUCLEOTIDE SEQUENCE [LARGE SCALE GENOMIC DNA]</scope>
    <source>
        <strain evidence="3 4">DSM 22967</strain>
    </source>
</reference>
<evidence type="ECO:0000313" key="4">
    <source>
        <dbReference type="Proteomes" id="UP000256253"/>
    </source>
</evidence>
<evidence type="ECO:0000313" key="3">
    <source>
        <dbReference type="EMBL" id="REF29886.1"/>
    </source>
</evidence>
<dbReference type="SUPFAM" id="SSF51735">
    <property type="entry name" value="NAD(P)-binding Rossmann-fold domains"/>
    <property type="match status" value="1"/>
</dbReference>
<comment type="caution">
    <text evidence="3">The sequence shown here is derived from an EMBL/GenBank/DDBJ whole genome shotgun (WGS) entry which is preliminary data.</text>
</comment>
<comment type="similarity">
    <text evidence="1">Belongs to the aspartate-semialdehyde dehydrogenase family.</text>
</comment>
<proteinExistence type="inferred from homology"/>
<gene>
    <name evidence="3" type="ORF">DFJ65_0870</name>
</gene>
<dbReference type="RefSeq" id="WP_115921962.1">
    <property type="nucleotide sequence ID" value="NZ_QTUA01000001.1"/>
</dbReference>
<dbReference type="Pfam" id="PF01118">
    <property type="entry name" value="Semialdhyde_dh"/>
    <property type="match status" value="1"/>
</dbReference>
<evidence type="ECO:0000256" key="1">
    <source>
        <dbReference type="ARBA" id="ARBA00010584"/>
    </source>
</evidence>
<dbReference type="PANTHER" id="PTHR46278:SF2">
    <property type="entry name" value="ASPARTATE-SEMIALDEHYDE DEHYDROGENASE"/>
    <property type="match status" value="1"/>
</dbReference>
<sequence length="352" mass="37583">MTVRKPVLAVVGATGVVGQTLLSMLPTRPDVWGEVRLLASGHSHGVTVRALGQDVEVREIESAAFEGVDVCILAVPASVARTWAPIIAAQGAAVIDNSGAHTANPAVPLVVPEINPHRAGGQGGRILASPSGTTLLMINTLATLHEGWHLREVVASTFQAVSDAGVRGVNRLYDEVAELVNNRQVGQSAGDVRRFLSDLESESPFAAPIAFNVIPWVGGPGDGRWSSTELRAREEVRTILDTPDLRMATTCVQVPVVSTHSASLHLTFDRRLTRDDAVRALTEGSNSVVVLDDPMRQEWPTPVDVVGTDPVFVGRVRQPADFPRSLELFVCADNLRKGSALNMLQIAELVAC</sequence>
<protein>
    <submittedName>
        <fullName evidence="3">Aspartate semialdehyde dehydrogenase</fullName>
    </submittedName>
</protein>
<dbReference type="PANTHER" id="PTHR46278">
    <property type="entry name" value="DEHYDROGENASE, PUTATIVE-RELATED"/>
    <property type="match status" value="1"/>
</dbReference>
<dbReference type="Gene3D" id="3.40.50.720">
    <property type="entry name" value="NAD(P)-binding Rossmann-like Domain"/>
    <property type="match status" value="1"/>
</dbReference>
<dbReference type="SUPFAM" id="SSF55347">
    <property type="entry name" value="Glyceraldehyde-3-phosphate dehydrogenase-like, C-terminal domain"/>
    <property type="match status" value="1"/>
</dbReference>
<evidence type="ECO:0000259" key="2">
    <source>
        <dbReference type="SMART" id="SM00859"/>
    </source>
</evidence>
<dbReference type="GO" id="GO:0046983">
    <property type="term" value="F:protein dimerization activity"/>
    <property type="evidence" value="ECO:0007669"/>
    <property type="project" value="InterPro"/>
</dbReference>
<dbReference type="GO" id="GO:0008652">
    <property type="term" value="P:amino acid biosynthetic process"/>
    <property type="evidence" value="ECO:0007669"/>
    <property type="project" value="InterPro"/>
</dbReference>
<dbReference type="InterPro" id="IPR012280">
    <property type="entry name" value="Semialdhyde_DH_dimer_dom"/>
</dbReference>
<dbReference type="AlphaFoldDB" id="A0A3D9UKN0"/>
<dbReference type="EMBL" id="QTUA01000001">
    <property type="protein sequence ID" value="REF29886.1"/>
    <property type="molecule type" value="Genomic_DNA"/>
</dbReference>
<dbReference type="NCBIfam" id="NF011456">
    <property type="entry name" value="PRK14874.1"/>
    <property type="match status" value="1"/>
</dbReference>
<organism evidence="3 4">
    <name type="scientific">Calidifontibacter indicus</name>
    <dbReference type="NCBI Taxonomy" id="419650"/>
    <lineage>
        <taxon>Bacteria</taxon>
        <taxon>Bacillati</taxon>
        <taxon>Actinomycetota</taxon>
        <taxon>Actinomycetes</taxon>
        <taxon>Micrococcales</taxon>
        <taxon>Dermacoccaceae</taxon>
        <taxon>Calidifontibacter</taxon>
    </lineage>
</organism>
<accession>A0A3D9UKN0</accession>
<feature type="domain" description="Semialdehyde dehydrogenase NAD-binding" evidence="2">
    <location>
        <begin position="7"/>
        <end position="122"/>
    </location>
</feature>
<dbReference type="Proteomes" id="UP000256253">
    <property type="component" value="Unassembled WGS sequence"/>
</dbReference>
<dbReference type="GO" id="GO:0051287">
    <property type="term" value="F:NAD binding"/>
    <property type="evidence" value="ECO:0007669"/>
    <property type="project" value="InterPro"/>
</dbReference>